<dbReference type="InterPro" id="IPR009045">
    <property type="entry name" value="Zn_M74/Hedgehog-like"/>
</dbReference>
<organism evidence="1">
    <name type="scientific">viral metagenome</name>
    <dbReference type="NCBI Taxonomy" id="1070528"/>
    <lineage>
        <taxon>unclassified sequences</taxon>
        <taxon>metagenomes</taxon>
        <taxon>organismal metagenomes</taxon>
    </lineage>
</organism>
<accession>A0A6H1ZBG9</accession>
<dbReference type="EMBL" id="MT144590">
    <property type="protein sequence ID" value="QJH93656.1"/>
    <property type="molecule type" value="Genomic_DNA"/>
</dbReference>
<name>A0A6H1ZBG9_9ZZZZ</name>
<dbReference type="CDD" id="cd14845">
    <property type="entry name" value="L-Ala-D-Glu_peptidase_like"/>
    <property type="match status" value="1"/>
</dbReference>
<gene>
    <name evidence="1" type="ORF">TM448A00204_0001</name>
    <name evidence="2" type="ORF">TM448B00128_0031</name>
</gene>
<dbReference type="EMBL" id="MT143988">
    <property type="protein sequence ID" value="QJA45256.1"/>
    <property type="molecule type" value="Genomic_DNA"/>
</dbReference>
<proteinExistence type="predicted"/>
<evidence type="ECO:0000313" key="1">
    <source>
        <dbReference type="EMBL" id="QJA45256.1"/>
    </source>
</evidence>
<sequence>MPRFSQKSLEILSTCDPLLREIALEAIEIVDFSVLWGYRLKDRQDELFAEGFSDKKWPFSKHNHWPSRAIDVAPWPIDWEDEKRFFDLAIVILFLALKKNIPLRWGGAWKGVPNKKGQLNDLGHFELLLD</sequence>
<dbReference type="SUPFAM" id="SSF55166">
    <property type="entry name" value="Hedgehog/DD-peptidase"/>
    <property type="match status" value="1"/>
</dbReference>
<reference evidence="1" key="1">
    <citation type="submission" date="2020-03" db="EMBL/GenBank/DDBJ databases">
        <title>The deep terrestrial virosphere.</title>
        <authorList>
            <person name="Holmfeldt K."/>
            <person name="Nilsson E."/>
            <person name="Simone D."/>
            <person name="Lopez-Fernandez M."/>
            <person name="Wu X."/>
            <person name="de Brujin I."/>
            <person name="Lundin D."/>
            <person name="Andersson A."/>
            <person name="Bertilsson S."/>
            <person name="Dopson M."/>
        </authorList>
    </citation>
    <scope>NUCLEOTIDE SEQUENCE</scope>
    <source>
        <strain evidence="1">TM448A00204</strain>
        <strain evidence="2">TM448B00128</strain>
    </source>
</reference>
<evidence type="ECO:0000313" key="2">
    <source>
        <dbReference type="EMBL" id="QJH93656.1"/>
    </source>
</evidence>
<dbReference type="AlphaFoldDB" id="A0A6H1ZBG9"/>
<protein>
    <submittedName>
        <fullName evidence="1">Putative peptidase</fullName>
    </submittedName>
</protein>
<dbReference type="Gene3D" id="3.30.1380.10">
    <property type="match status" value="1"/>
</dbReference>